<feature type="region of interest" description="Disordered" evidence="7">
    <location>
        <begin position="37"/>
        <end position="60"/>
    </location>
</feature>
<dbReference type="Pfam" id="PF00751">
    <property type="entry name" value="DM"/>
    <property type="match status" value="1"/>
</dbReference>
<feature type="domain" description="DM" evidence="8">
    <location>
        <begin position="70"/>
        <end position="117"/>
    </location>
</feature>
<dbReference type="GO" id="GO:0046872">
    <property type="term" value="F:metal ion binding"/>
    <property type="evidence" value="ECO:0007669"/>
    <property type="project" value="UniProtKB-KW"/>
</dbReference>
<name>A0A8C6T553_9GOBI</name>
<reference evidence="9" key="1">
    <citation type="submission" date="2025-08" db="UniProtKB">
        <authorList>
            <consortium name="Ensembl"/>
        </authorList>
    </citation>
    <scope>IDENTIFICATION</scope>
</reference>
<keyword evidence="3 6" id="KW-0862">Zinc</keyword>
<comment type="similarity">
    <text evidence="1">Belongs to the DMRT family.</text>
</comment>
<dbReference type="GO" id="GO:0000981">
    <property type="term" value="F:DNA-binding transcription factor activity, RNA polymerase II-specific"/>
    <property type="evidence" value="ECO:0007669"/>
    <property type="project" value="TreeGrafter"/>
</dbReference>
<dbReference type="InterPro" id="IPR001275">
    <property type="entry name" value="DM_DNA-bd"/>
</dbReference>
<evidence type="ECO:0000256" key="1">
    <source>
        <dbReference type="ARBA" id="ARBA00006834"/>
    </source>
</evidence>
<feature type="region of interest" description="Disordered" evidence="7">
    <location>
        <begin position="142"/>
        <end position="162"/>
    </location>
</feature>
<dbReference type="GO" id="GO:0005634">
    <property type="term" value="C:nucleus"/>
    <property type="evidence" value="ECO:0007669"/>
    <property type="project" value="UniProtKB-SubCell"/>
</dbReference>
<sequence length="421" mass="46434">MPSHPERLLQLEIATKHHVLKSQEALDLTSGDARCRRGTSSKVKAENGEAPCPPQHQAHKPRAMTRSPKCARCRNHGVVSCLKGHKRFCRWKDCRCACCLLVVERQRVMAAQVALRRQQAAEGNKRVVRCAAPARRTAYQRYSRAADAGNSSSSSSSSSVAKSILQGLKPAAPPDDDAPCWSKPHLPLSFPCPSVSARMRKRRAFADKELESAMLERELRQNNAHLRSDRDIPTSTPLPPPPLPIPANLHCCVLNEEYVGSPSFVPVFKYKPLYECDFQLYHLLYRTCGPFGEAGDYLALHQSHKEMLEWKEKRLCASKEEKQAEVLDLAQQRLKNHSISTSSSGISTKLIDFDGLPTGSEGYGFDPSPLAEKGWRRSSSSSSTRGPPHADTAVKDPSGTSVSGPPAVKPLPFSVEALLRT</sequence>
<dbReference type="PROSITE" id="PS50809">
    <property type="entry name" value="DM_2"/>
    <property type="match status" value="1"/>
</dbReference>
<keyword evidence="10" id="KW-1185">Reference proteome</keyword>
<dbReference type="Gene3D" id="4.10.1040.10">
    <property type="entry name" value="DM DNA-binding domain"/>
    <property type="match status" value="1"/>
</dbReference>
<evidence type="ECO:0000256" key="3">
    <source>
        <dbReference type="ARBA" id="ARBA00022833"/>
    </source>
</evidence>
<protein>
    <recommendedName>
        <fullName evidence="8">DM domain-containing protein</fullName>
    </recommendedName>
</protein>
<evidence type="ECO:0000259" key="8">
    <source>
        <dbReference type="PROSITE" id="PS50809"/>
    </source>
</evidence>
<dbReference type="InterPro" id="IPR026607">
    <property type="entry name" value="DMRT"/>
</dbReference>
<accession>A0A8C6T553</accession>
<dbReference type="GO" id="GO:0007548">
    <property type="term" value="P:sex differentiation"/>
    <property type="evidence" value="ECO:0007669"/>
    <property type="project" value="TreeGrafter"/>
</dbReference>
<dbReference type="PROSITE" id="PS40000">
    <property type="entry name" value="DM_1"/>
    <property type="match status" value="1"/>
</dbReference>
<keyword evidence="4 6" id="KW-0238">DNA-binding</keyword>
<evidence type="ECO:0000256" key="7">
    <source>
        <dbReference type="SAM" id="MobiDB-lite"/>
    </source>
</evidence>
<keyword evidence="5 6" id="KW-0539">Nucleus</keyword>
<feature type="region of interest" description="Disordered" evidence="7">
    <location>
        <begin position="362"/>
        <end position="421"/>
    </location>
</feature>
<dbReference type="FunFam" id="4.10.1040.10:FF:000001">
    <property type="entry name" value="doublesex- and mab-3-related transcription factor 1"/>
    <property type="match status" value="1"/>
</dbReference>
<evidence type="ECO:0000256" key="6">
    <source>
        <dbReference type="PROSITE-ProRule" id="PRU00070"/>
    </source>
</evidence>
<dbReference type="PANTHER" id="PTHR12322">
    <property type="entry name" value="DOUBLESEX AND MAB-3 RELATED TRANSCRIPTION FACTOR DMRT"/>
    <property type="match status" value="1"/>
</dbReference>
<comment type="subcellular location">
    <subcellularLocation>
        <location evidence="6">Nucleus</location>
    </subcellularLocation>
</comment>
<proteinExistence type="inferred from homology"/>
<dbReference type="Proteomes" id="UP000694523">
    <property type="component" value="Unplaced"/>
</dbReference>
<dbReference type="InterPro" id="IPR036407">
    <property type="entry name" value="DM_DNA-bd_sf"/>
</dbReference>
<dbReference type="PANTHER" id="PTHR12322:SF122">
    <property type="entry name" value="DOUBLESEX- AND MAB-3-RELATED TRANSCRIPTION FACTOR 2"/>
    <property type="match status" value="1"/>
</dbReference>
<dbReference type="SMART" id="SM00301">
    <property type="entry name" value="DM"/>
    <property type="match status" value="1"/>
</dbReference>
<dbReference type="SUPFAM" id="SSF82927">
    <property type="entry name" value="Cysteine-rich DNA binding domain, (DM domain)"/>
    <property type="match status" value="1"/>
</dbReference>
<keyword evidence="2 6" id="KW-0479">Metal-binding</keyword>
<organism evidence="9 10">
    <name type="scientific">Neogobius melanostomus</name>
    <name type="common">round goby</name>
    <dbReference type="NCBI Taxonomy" id="47308"/>
    <lineage>
        <taxon>Eukaryota</taxon>
        <taxon>Metazoa</taxon>
        <taxon>Chordata</taxon>
        <taxon>Craniata</taxon>
        <taxon>Vertebrata</taxon>
        <taxon>Euteleostomi</taxon>
        <taxon>Actinopterygii</taxon>
        <taxon>Neopterygii</taxon>
        <taxon>Teleostei</taxon>
        <taxon>Neoteleostei</taxon>
        <taxon>Acanthomorphata</taxon>
        <taxon>Gobiaria</taxon>
        <taxon>Gobiiformes</taxon>
        <taxon>Gobioidei</taxon>
        <taxon>Gobiidae</taxon>
        <taxon>Benthophilinae</taxon>
        <taxon>Neogobiini</taxon>
        <taxon>Neogobius</taxon>
    </lineage>
</organism>
<evidence type="ECO:0000313" key="10">
    <source>
        <dbReference type="Proteomes" id="UP000694523"/>
    </source>
</evidence>
<evidence type="ECO:0000256" key="2">
    <source>
        <dbReference type="ARBA" id="ARBA00022723"/>
    </source>
</evidence>
<evidence type="ECO:0000313" key="9">
    <source>
        <dbReference type="Ensembl" id="ENSNMLP00000016563.1"/>
    </source>
</evidence>
<dbReference type="GO" id="GO:0000978">
    <property type="term" value="F:RNA polymerase II cis-regulatory region sequence-specific DNA binding"/>
    <property type="evidence" value="ECO:0007669"/>
    <property type="project" value="TreeGrafter"/>
</dbReference>
<reference evidence="9" key="2">
    <citation type="submission" date="2025-09" db="UniProtKB">
        <authorList>
            <consortium name="Ensembl"/>
        </authorList>
    </citation>
    <scope>IDENTIFICATION</scope>
</reference>
<dbReference type="Ensembl" id="ENSNMLT00000018650.1">
    <property type="protein sequence ID" value="ENSNMLP00000016563.1"/>
    <property type="gene ID" value="ENSNMLG00000011005.1"/>
</dbReference>
<feature type="DNA-binding region" description="DM" evidence="6">
    <location>
        <begin position="70"/>
        <end position="117"/>
    </location>
</feature>
<dbReference type="AlphaFoldDB" id="A0A8C6T553"/>
<evidence type="ECO:0000256" key="5">
    <source>
        <dbReference type="ARBA" id="ARBA00023242"/>
    </source>
</evidence>
<evidence type="ECO:0000256" key="4">
    <source>
        <dbReference type="ARBA" id="ARBA00023125"/>
    </source>
</evidence>